<dbReference type="PANTHER" id="PTHR23113:SF366">
    <property type="entry name" value="RAS GUANINE NUCLEOTIDE EXCHANGE FACTOR R"/>
    <property type="match status" value="1"/>
</dbReference>
<dbReference type="InterPro" id="IPR008937">
    <property type="entry name" value="Ras-like_GEF"/>
</dbReference>
<dbReference type="Pfam" id="PF01302">
    <property type="entry name" value="CAP_GLY"/>
    <property type="match status" value="1"/>
</dbReference>
<organism evidence="8 9">
    <name type="scientific">Anaeramoeba flamelloides</name>
    <dbReference type="NCBI Taxonomy" id="1746091"/>
    <lineage>
        <taxon>Eukaryota</taxon>
        <taxon>Metamonada</taxon>
        <taxon>Anaeramoebidae</taxon>
        <taxon>Anaeramoeba</taxon>
    </lineage>
</organism>
<dbReference type="GO" id="GO:0005886">
    <property type="term" value="C:plasma membrane"/>
    <property type="evidence" value="ECO:0007669"/>
    <property type="project" value="TreeGrafter"/>
</dbReference>
<dbReference type="SMART" id="SM00147">
    <property type="entry name" value="RasGEF"/>
    <property type="match status" value="1"/>
</dbReference>
<dbReference type="EMBL" id="JANTQA010000029">
    <property type="protein sequence ID" value="KAJ3441031.1"/>
    <property type="molecule type" value="Genomic_DNA"/>
</dbReference>
<dbReference type="AlphaFoldDB" id="A0AAV7ZG81"/>
<dbReference type="Proteomes" id="UP001146793">
    <property type="component" value="Unassembled WGS sequence"/>
</dbReference>
<dbReference type="GO" id="GO:0007265">
    <property type="term" value="P:Ras protein signal transduction"/>
    <property type="evidence" value="ECO:0007669"/>
    <property type="project" value="TreeGrafter"/>
</dbReference>
<dbReference type="GO" id="GO:0005085">
    <property type="term" value="F:guanyl-nucleotide exchange factor activity"/>
    <property type="evidence" value="ECO:0007669"/>
    <property type="project" value="UniProtKB-KW"/>
</dbReference>
<feature type="domain" description="N-terminal Ras-GEF" evidence="6">
    <location>
        <begin position="662"/>
        <end position="789"/>
    </location>
</feature>
<evidence type="ECO:0000259" key="7">
    <source>
        <dbReference type="PROSITE" id="PS50245"/>
    </source>
</evidence>
<keyword evidence="3" id="KW-0175">Coiled coil</keyword>
<dbReference type="Gene3D" id="1.10.840.10">
    <property type="entry name" value="Ras guanine-nucleotide exchange factors catalytic domain"/>
    <property type="match status" value="1"/>
</dbReference>
<reference evidence="8" key="1">
    <citation type="submission" date="2022-08" db="EMBL/GenBank/DDBJ databases">
        <title>Novel sulphate-reducing endosymbionts in the free-living metamonad Anaeramoeba.</title>
        <authorList>
            <person name="Jerlstrom-Hultqvist J."/>
            <person name="Cepicka I."/>
            <person name="Gallot-Lavallee L."/>
            <person name="Salas-Leiva D."/>
            <person name="Curtis B.A."/>
            <person name="Zahonova K."/>
            <person name="Pipaliya S."/>
            <person name="Dacks J."/>
            <person name="Roger A.J."/>
        </authorList>
    </citation>
    <scope>NUCLEOTIDE SEQUENCE</scope>
    <source>
        <strain evidence="8">Busselton2</strain>
    </source>
</reference>
<feature type="domain" description="CAP-Gly" evidence="7">
    <location>
        <begin position="29"/>
        <end position="71"/>
    </location>
</feature>
<dbReference type="InterPro" id="IPR036964">
    <property type="entry name" value="RASGEF_cat_dom_sf"/>
</dbReference>
<evidence type="ECO:0000259" key="5">
    <source>
        <dbReference type="PROSITE" id="PS50009"/>
    </source>
</evidence>
<dbReference type="PROSITE" id="PS50245">
    <property type="entry name" value="CAP_GLY_2"/>
    <property type="match status" value="1"/>
</dbReference>
<dbReference type="Pfam" id="PF00618">
    <property type="entry name" value="RasGEF_N"/>
    <property type="match status" value="1"/>
</dbReference>
<protein>
    <submittedName>
        <fullName evidence="8">Guanine nucleotide exchange factor</fullName>
    </submittedName>
</protein>
<feature type="coiled-coil region" evidence="3">
    <location>
        <begin position="273"/>
        <end position="348"/>
    </location>
</feature>
<dbReference type="PANTHER" id="PTHR23113">
    <property type="entry name" value="GUANINE NUCLEOTIDE EXCHANGE FACTOR"/>
    <property type="match status" value="1"/>
</dbReference>
<dbReference type="PROSITE" id="PS50009">
    <property type="entry name" value="RASGEF_CAT"/>
    <property type="match status" value="1"/>
</dbReference>
<evidence type="ECO:0000313" key="8">
    <source>
        <dbReference type="EMBL" id="KAJ3441031.1"/>
    </source>
</evidence>
<dbReference type="SUPFAM" id="SSF48366">
    <property type="entry name" value="Ras GEF"/>
    <property type="match status" value="1"/>
</dbReference>
<evidence type="ECO:0000256" key="2">
    <source>
        <dbReference type="PROSITE-ProRule" id="PRU00168"/>
    </source>
</evidence>
<gene>
    <name evidence="8" type="ORF">M0812_13034</name>
</gene>
<dbReference type="CDD" id="cd00155">
    <property type="entry name" value="RasGEF"/>
    <property type="match status" value="1"/>
</dbReference>
<evidence type="ECO:0000256" key="1">
    <source>
        <dbReference type="ARBA" id="ARBA00022658"/>
    </source>
</evidence>
<dbReference type="Pfam" id="PF00617">
    <property type="entry name" value="RasGEF"/>
    <property type="match status" value="1"/>
</dbReference>
<evidence type="ECO:0000313" key="9">
    <source>
        <dbReference type="Proteomes" id="UP001146793"/>
    </source>
</evidence>
<comment type="caution">
    <text evidence="8">The sequence shown here is derived from an EMBL/GenBank/DDBJ whole genome shotgun (WGS) entry which is preliminary data.</text>
</comment>
<evidence type="ECO:0000259" key="6">
    <source>
        <dbReference type="PROSITE" id="PS50212"/>
    </source>
</evidence>
<dbReference type="InterPro" id="IPR000938">
    <property type="entry name" value="CAP-Gly_domain"/>
</dbReference>
<dbReference type="InterPro" id="IPR036859">
    <property type="entry name" value="CAP-Gly_dom_sf"/>
</dbReference>
<evidence type="ECO:0000256" key="3">
    <source>
        <dbReference type="SAM" id="Coils"/>
    </source>
</evidence>
<name>A0AAV7ZG81_9EUKA</name>
<keyword evidence="1 2" id="KW-0344">Guanine-nucleotide releasing factor</keyword>
<feature type="region of interest" description="Disordered" evidence="4">
    <location>
        <begin position="76"/>
        <end position="135"/>
    </location>
</feature>
<dbReference type="PROSITE" id="PS50212">
    <property type="entry name" value="RASGEF_NTER"/>
    <property type="match status" value="1"/>
</dbReference>
<sequence length="1076" mass="127393">MSQRKHKISKKIGDRIKVHGSPGTIKFLGETKFSPGLWIGIELDHTDGNNNGSINGTTYFVCKEKHGLFIKYKRNEKEQEQEQEQEQEKGKGKGKGKENQNQDQEKNLKNKGMKLETNNPINTNGIESNSNPKNQVQKNIFQKKTKLSETSRIIQKKRLSPLKLTISSHGFNHANSDEVSVKLSREQKLKAHSDDNLLDFQIIEIPISPKTKSLKKATRSSSMDFTLRNRIKRQKGRIRKPKSADSRFRVENNIDEKKKKELLKQISKEKVVNKDHRGEIQKLKLEIEKRKLQIEQIGPNREMLQKSFDDLKKIEKKKKKIQELKKSILKKKQRNKSLEVTLDHLQTNYQCENEIQIINKIKDLVQVQKKINQQTETEFELNKHLEKEKNYLDLKLSKIFDKIQLKKDKQTRRYTKTIQKIVEIEKEKKTIFKNLNINYPGNYENFFRIQDEINYLNKQILTGQRKIRELEKTRNFFQNKHTEILSNDKNNKSRWVAKLMNTRPEIFEMKEQLRPIYKNSSIGRIKTAERVLNYNCITSEDILQLIMQHYQTQEKYKITKFIEKKTGVKYYNDPQQESNLINLIKIGCREDNQLWDLTKNKTEDNSETGSLEVTNDKELNVSPNIVMDLDVDDVSIWDEEEDNKTNLQILPKLKDDYEKGDFLNTIHLANINKLIAHLIHPINNDEKYNQAFLMTYRSFIKPEHLFLKIKQRYRVPEINDYKDKIIFYQMRINLQKKVILVLDYWLMNHFVDFSPILFRAVILFLENETMKDFPKESKSVLANIKLHEENRCKNKIFNIKHQNIKYQNRIISPRLPPEIIVPSNLFSFDFGLVDVDPIELARQMTLFFHQLYQKIPSSELIEQSWNKSKKERHKLSSVMKMINNFNQFSRYVMQCIVSQTNIESRANEFIKWIKIAKYLCEIQNYECLMIILVALDNHCCKRLKATKEEIPKKYLTVLVYLKEVMSSDQGFKKYREFLSVARPPTLPYISVFLTDLTYIADNSPNKIDGLINFSKCKLLYNVIREIKKYQSENFIFTEIYQIHQLFKKGLTKKNEKELYEISLKNEPRSTSSSDIN</sequence>
<feature type="compositionally biased region" description="Basic and acidic residues" evidence="4">
    <location>
        <begin position="76"/>
        <end position="108"/>
    </location>
</feature>
<accession>A0AAV7ZG81</accession>
<dbReference type="InterPro" id="IPR001895">
    <property type="entry name" value="RASGEF_cat_dom"/>
</dbReference>
<dbReference type="PROSITE" id="PS00845">
    <property type="entry name" value="CAP_GLY_1"/>
    <property type="match status" value="1"/>
</dbReference>
<dbReference type="SUPFAM" id="SSF74924">
    <property type="entry name" value="Cap-Gly domain"/>
    <property type="match status" value="1"/>
</dbReference>
<dbReference type="Gene3D" id="2.30.30.190">
    <property type="entry name" value="CAP Gly-rich-like domain"/>
    <property type="match status" value="1"/>
</dbReference>
<dbReference type="SMART" id="SM00229">
    <property type="entry name" value="RasGEFN"/>
    <property type="match status" value="1"/>
</dbReference>
<feature type="domain" description="Ras-GEF" evidence="5">
    <location>
        <begin position="836"/>
        <end position="1068"/>
    </location>
</feature>
<dbReference type="InterPro" id="IPR000651">
    <property type="entry name" value="Ras-like_Gua-exchang_fac_N"/>
</dbReference>
<dbReference type="InterPro" id="IPR023578">
    <property type="entry name" value="Ras_GEF_dom_sf"/>
</dbReference>
<evidence type="ECO:0000256" key="4">
    <source>
        <dbReference type="SAM" id="MobiDB-lite"/>
    </source>
</evidence>
<proteinExistence type="predicted"/>
<feature type="compositionally biased region" description="Polar residues" evidence="4">
    <location>
        <begin position="116"/>
        <end position="135"/>
    </location>
</feature>
<dbReference type="Gene3D" id="1.20.870.10">
    <property type="entry name" value="Son of sevenless (SoS) protein Chain: S domain 1"/>
    <property type="match status" value="1"/>
</dbReference>
<dbReference type="SMART" id="SM01052">
    <property type="entry name" value="CAP_GLY"/>
    <property type="match status" value="1"/>
</dbReference>
<dbReference type="CDD" id="cd06224">
    <property type="entry name" value="REM"/>
    <property type="match status" value="1"/>
</dbReference>